<evidence type="ECO:0000313" key="13">
    <source>
        <dbReference type="Proteomes" id="UP000472277"/>
    </source>
</evidence>
<dbReference type="GO" id="GO:0000978">
    <property type="term" value="F:RNA polymerase II cis-regulatory region sequence-specific DNA binding"/>
    <property type="evidence" value="ECO:0007669"/>
    <property type="project" value="TreeGrafter"/>
</dbReference>
<comment type="subunit">
    <text evidence="1">Heterodimer; with an rxr molecule. Binds DNA preferentially as a rar/rxr heterodimer.</text>
</comment>
<reference evidence="12" key="2">
    <citation type="submission" date="2025-09" db="UniProtKB">
        <authorList>
            <consortium name="Ensembl"/>
        </authorList>
    </citation>
    <scope>IDENTIFICATION</scope>
</reference>
<feature type="domain" description="NR LBD" evidence="11">
    <location>
        <begin position="102"/>
        <end position="336"/>
    </location>
</feature>
<evidence type="ECO:0000256" key="2">
    <source>
        <dbReference type="ARBA" id="ARBA00022723"/>
    </source>
</evidence>
<dbReference type="AlphaFoldDB" id="A0A674BZN4"/>
<dbReference type="InterPro" id="IPR003078">
    <property type="entry name" value="Retinoic_acid_rcpt"/>
</dbReference>
<keyword evidence="3" id="KW-0863">Zinc-finger</keyword>
<dbReference type="Ensembl" id="ENSSTUT00000081447.1">
    <property type="protein sequence ID" value="ENSSTUP00000076536.1"/>
    <property type="gene ID" value="ENSSTUG00000033686.1"/>
</dbReference>
<dbReference type="InterPro" id="IPR000536">
    <property type="entry name" value="Nucl_hrmn_rcpt_lig-bd"/>
</dbReference>
<dbReference type="GO" id="GO:0005667">
    <property type="term" value="C:transcription regulator complex"/>
    <property type="evidence" value="ECO:0007669"/>
    <property type="project" value="TreeGrafter"/>
</dbReference>
<keyword evidence="6" id="KW-0238">DNA-binding</keyword>
<evidence type="ECO:0000256" key="4">
    <source>
        <dbReference type="ARBA" id="ARBA00022833"/>
    </source>
</evidence>
<evidence type="ECO:0000313" key="12">
    <source>
        <dbReference type="Ensembl" id="ENSSTUP00000076536.1"/>
    </source>
</evidence>
<name>A0A674BZN4_SALTR</name>
<evidence type="ECO:0000256" key="5">
    <source>
        <dbReference type="ARBA" id="ARBA00023015"/>
    </source>
</evidence>
<evidence type="ECO:0000256" key="10">
    <source>
        <dbReference type="SAM" id="MobiDB-lite"/>
    </source>
</evidence>
<gene>
    <name evidence="12" type="primary">RARG</name>
    <name evidence="12" type="synonym">LOC115166472</name>
</gene>
<keyword evidence="7" id="KW-0804">Transcription</keyword>
<dbReference type="InterPro" id="IPR035500">
    <property type="entry name" value="NHR-like_dom_sf"/>
</dbReference>
<dbReference type="InterPro" id="IPR047158">
    <property type="entry name" value="NR_LBD_RAR"/>
</dbReference>
<keyword evidence="2" id="KW-0479">Metal-binding</keyword>
<dbReference type="GO" id="GO:0004879">
    <property type="term" value="F:nuclear receptor activity"/>
    <property type="evidence" value="ECO:0007669"/>
    <property type="project" value="InterPro"/>
</dbReference>
<proteinExistence type="predicted"/>
<feature type="compositionally biased region" description="Acidic residues" evidence="10">
    <location>
        <begin position="389"/>
        <end position="405"/>
    </location>
</feature>
<reference evidence="12" key="1">
    <citation type="submission" date="2025-08" db="UniProtKB">
        <authorList>
            <consortium name="Ensembl"/>
        </authorList>
    </citation>
    <scope>IDENTIFICATION</scope>
</reference>
<dbReference type="Proteomes" id="UP000472277">
    <property type="component" value="Chromosome 28"/>
</dbReference>
<sequence>MFDCMEALGMGPRQLYDVTSRGACMLRKASPFFAGLDPFAWTGSASIQCKSMASCLFLFTCCVFLLFPPPPHPTAVRNDRNKKKKDVKEELVLPESYELSGELEELVNKVSKAHQDTFPSLLQLGKYHTNSSAEQRVQLDLGLWDKFSELSTKCIIKIVEFAKRLPGFTTLTIADQITLLKSACLDILMLRICTRYTPEQDTMTFSDGLTLNRTQMHNAGFGPLTDLVFAFAGQLLPLEMDDTETGLLSAISLISGDRMDLEEPQKVDKLQEPLLEALKIYARRRRPNKPHMFPRMLMKITDLRGISTKGAERAITLKMEIPGPMPPLIREMLENPEAFEDQTESSGESSPLPASPPVPPASSKPPTTMKTEAEDEEDSWGTENGSEPSPEEEDEDDYDDGEEEDRDRGSESEGESWALEGSSEGARKNHAGRAQ</sequence>
<organism evidence="12 13">
    <name type="scientific">Salmo trutta</name>
    <name type="common">Brown trout</name>
    <dbReference type="NCBI Taxonomy" id="8032"/>
    <lineage>
        <taxon>Eukaryota</taxon>
        <taxon>Metazoa</taxon>
        <taxon>Chordata</taxon>
        <taxon>Craniata</taxon>
        <taxon>Vertebrata</taxon>
        <taxon>Euteleostomi</taxon>
        <taxon>Actinopterygii</taxon>
        <taxon>Neopterygii</taxon>
        <taxon>Teleostei</taxon>
        <taxon>Protacanthopterygii</taxon>
        <taxon>Salmoniformes</taxon>
        <taxon>Salmonidae</taxon>
        <taxon>Salmoninae</taxon>
        <taxon>Salmo</taxon>
    </lineage>
</organism>
<dbReference type="InParanoid" id="A0A674BZN4"/>
<dbReference type="GO" id="GO:0060037">
    <property type="term" value="P:pharyngeal system development"/>
    <property type="evidence" value="ECO:0007669"/>
    <property type="project" value="Ensembl"/>
</dbReference>
<dbReference type="PANTHER" id="PTHR24085">
    <property type="entry name" value="NUCLEAR HORMONE RECEPTOR"/>
    <property type="match status" value="1"/>
</dbReference>
<evidence type="ECO:0000256" key="8">
    <source>
        <dbReference type="ARBA" id="ARBA00023170"/>
    </source>
</evidence>
<dbReference type="GeneTree" id="ENSGT00940000156458"/>
<dbReference type="GO" id="GO:0001889">
    <property type="term" value="P:liver development"/>
    <property type="evidence" value="ECO:0007669"/>
    <property type="project" value="Ensembl"/>
</dbReference>
<evidence type="ECO:0000256" key="1">
    <source>
        <dbReference type="ARBA" id="ARBA00011431"/>
    </source>
</evidence>
<dbReference type="FunFam" id="1.10.565.10:FF:000001">
    <property type="entry name" value="Retinoic acid receptor beta isoform"/>
    <property type="match status" value="1"/>
</dbReference>
<dbReference type="PROSITE" id="PS51843">
    <property type="entry name" value="NR_LBD"/>
    <property type="match status" value="1"/>
</dbReference>
<dbReference type="GO" id="GO:0071376">
    <property type="term" value="P:cellular response to corticotropin-releasing hormone stimulus"/>
    <property type="evidence" value="ECO:0007669"/>
    <property type="project" value="TreeGrafter"/>
</dbReference>
<evidence type="ECO:0000256" key="7">
    <source>
        <dbReference type="ARBA" id="ARBA00023163"/>
    </source>
</evidence>
<dbReference type="Pfam" id="PF00104">
    <property type="entry name" value="Hormone_recep"/>
    <property type="match status" value="1"/>
</dbReference>
<protein>
    <submittedName>
        <fullName evidence="12">Retinoic acid receptor gamma</fullName>
    </submittedName>
</protein>
<evidence type="ECO:0000256" key="6">
    <source>
        <dbReference type="ARBA" id="ARBA00023125"/>
    </source>
</evidence>
<dbReference type="SMART" id="SM00430">
    <property type="entry name" value="HOLI"/>
    <property type="match status" value="1"/>
</dbReference>
<keyword evidence="13" id="KW-1185">Reference proteome</keyword>
<evidence type="ECO:0000259" key="11">
    <source>
        <dbReference type="PROSITE" id="PS51843"/>
    </source>
</evidence>
<dbReference type="OMA" id="CKSMASC"/>
<dbReference type="SUPFAM" id="SSF48508">
    <property type="entry name" value="Nuclear receptor ligand-binding domain"/>
    <property type="match status" value="1"/>
</dbReference>
<evidence type="ECO:0000256" key="3">
    <source>
        <dbReference type="ARBA" id="ARBA00022771"/>
    </source>
</evidence>
<feature type="compositionally biased region" description="Pro residues" evidence="10">
    <location>
        <begin position="353"/>
        <end position="363"/>
    </location>
</feature>
<dbReference type="PRINTS" id="PR01292">
    <property type="entry name" value="RETNOICACIDR"/>
</dbReference>
<keyword evidence="5" id="KW-0805">Transcription regulation</keyword>
<keyword evidence="4" id="KW-0862">Zinc</keyword>
<dbReference type="CDD" id="cd06937">
    <property type="entry name" value="NR_LBD_RAR"/>
    <property type="match status" value="1"/>
</dbReference>
<dbReference type="GO" id="GO:0005634">
    <property type="term" value="C:nucleus"/>
    <property type="evidence" value="ECO:0007669"/>
    <property type="project" value="InterPro"/>
</dbReference>
<keyword evidence="8" id="KW-0675">Receptor</keyword>
<dbReference type="Gene3D" id="1.10.565.10">
    <property type="entry name" value="Retinoid X Receptor"/>
    <property type="match status" value="1"/>
</dbReference>
<dbReference type="GO" id="GO:0008270">
    <property type="term" value="F:zinc ion binding"/>
    <property type="evidence" value="ECO:0007669"/>
    <property type="project" value="UniProtKB-KW"/>
</dbReference>
<dbReference type="GO" id="GO:0048384">
    <property type="term" value="P:retinoic acid receptor signaling pathway"/>
    <property type="evidence" value="ECO:0007669"/>
    <property type="project" value="InterPro"/>
</dbReference>
<dbReference type="InterPro" id="IPR001723">
    <property type="entry name" value="Nuclear_hrmn_rcpt"/>
</dbReference>
<dbReference type="GO" id="GO:0035259">
    <property type="term" value="F:nuclear glucocorticoid receptor binding"/>
    <property type="evidence" value="ECO:0007669"/>
    <property type="project" value="TreeGrafter"/>
</dbReference>
<dbReference type="PANTHER" id="PTHR24085:SF7">
    <property type="entry name" value="RETINOIC ACID RECEPTOR GAMMA"/>
    <property type="match status" value="1"/>
</dbReference>
<dbReference type="PRINTS" id="PR00398">
    <property type="entry name" value="STRDHORMONER"/>
</dbReference>
<evidence type="ECO:0000256" key="9">
    <source>
        <dbReference type="ARBA" id="ARBA00023242"/>
    </source>
</evidence>
<keyword evidence="9" id="KW-0539">Nucleus</keyword>
<feature type="region of interest" description="Disordered" evidence="10">
    <location>
        <begin position="338"/>
        <end position="435"/>
    </location>
</feature>
<accession>A0A674BZN4</accession>